<name>A0ABV4NCP1_9VIBR</name>
<dbReference type="InterPro" id="IPR016874">
    <property type="entry name" value="TcmP-like"/>
</dbReference>
<evidence type="ECO:0000256" key="2">
    <source>
        <dbReference type="ARBA" id="ARBA00022679"/>
    </source>
</evidence>
<dbReference type="Gene3D" id="3.40.50.150">
    <property type="entry name" value="Vaccinia Virus protein VP39"/>
    <property type="match status" value="1"/>
</dbReference>
<dbReference type="PANTHER" id="PTHR43619:SF2">
    <property type="entry name" value="S-ADENOSYL-L-METHIONINE-DEPENDENT METHYLTRANSFERASES SUPERFAMILY PROTEIN"/>
    <property type="match status" value="1"/>
</dbReference>
<accession>A0ABV4NCP1</accession>
<protein>
    <submittedName>
        <fullName evidence="4">Class I SAM-dependent methyltransferase</fullName>
    </submittedName>
</protein>
<feature type="compositionally biased region" description="Basic and acidic residues" evidence="3">
    <location>
        <begin position="1"/>
        <end position="10"/>
    </location>
</feature>
<evidence type="ECO:0000313" key="5">
    <source>
        <dbReference type="Proteomes" id="UP001570417"/>
    </source>
</evidence>
<organism evidence="4 5">
    <name type="scientific">Vibrio gallaecicus</name>
    <dbReference type="NCBI Taxonomy" id="552386"/>
    <lineage>
        <taxon>Bacteria</taxon>
        <taxon>Pseudomonadati</taxon>
        <taxon>Pseudomonadota</taxon>
        <taxon>Gammaproteobacteria</taxon>
        <taxon>Vibrionales</taxon>
        <taxon>Vibrionaceae</taxon>
        <taxon>Vibrio</taxon>
    </lineage>
</organism>
<dbReference type="PIRSF" id="PIRSF028177">
    <property type="entry name" value="Polyketide_synth_Omtfrase_TcmP"/>
    <property type="match status" value="1"/>
</dbReference>
<keyword evidence="5" id="KW-1185">Reference proteome</keyword>
<keyword evidence="1 4" id="KW-0489">Methyltransferase</keyword>
<evidence type="ECO:0000256" key="3">
    <source>
        <dbReference type="SAM" id="MobiDB-lite"/>
    </source>
</evidence>
<comment type="caution">
    <text evidence="4">The sequence shown here is derived from an EMBL/GenBank/DDBJ whole genome shotgun (WGS) entry which is preliminary data.</text>
</comment>
<dbReference type="SUPFAM" id="SSF53335">
    <property type="entry name" value="S-adenosyl-L-methionine-dependent methyltransferases"/>
    <property type="match status" value="1"/>
</dbReference>
<dbReference type="GO" id="GO:0032259">
    <property type="term" value="P:methylation"/>
    <property type="evidence" value="ECO:0007669"/>
    <property type="project" value="UniProtKB-KW"/>
</dbReference>
<proteinExistence type="predicted"/>
<dbReference type="GO" id="GO:0008168">
    <property type="term" value="F:methyltransferase activity"/>
    <property type="evidence" value="ECO:0007669"/>
    <property type="project" value="UniProtKB-KW"/>
</dbReference>
<reference evidence="4 5" key="1">
    <citation type="journal article" date="2024" name="ISME J.">
        <title>Tailless and filamentous prophages are predominant in marine Vibrio.</title>
        <authorList>
            <person name="Steensen K."/>
            <person name="Seneca J."/>
            <person name="Bartlau N."/>
            <person name="Yu X.A."/>
            <person name="Hussain F.A."/>
            <person name="Polz M.F."/>
        </authorList>
    </citation>
    <scope>NUCLEOTIDE SEQUENCE [LARGE SCALE GENOMIC DNA]</scope>
    <source>
        <strain evidence="4 5">10N.222.51.A1</strain>
    </source>
</reference>
<dbReference type="Pfam" id="PF04072">
    <property type="entry name" value="LCM"/>
    <property type="match status" value="1"/>
</dbReference>
<dbReference type="PANTHER" id="PTHR43619">
    <property type="entry name" value="S-ADENOSYL-L-METHIONINE-DEPENDENT METHYLTRANSFERASE YKTD-RELATED"/>
    <property type="match status" value="1"/>
</dbReference>
<sequence>MMPRPTKPDLPRPTAKKSSKQEFQVPVSLVQPLWFRSRESLVDNGLVYDPIAAQACTRCKLAPECLSGDVDQQQLLHATLTQLCDLQVRHFISQHPDAWIINVGAGLDTRFYRIDNGRCHWVELDVTENLVWRQRLFHKNERYQLECGSVEDISWLDHLNIPEQSPVMIVCEHALLDCNDQQAAHFIQNLGRHFVHAEACLVLAGDKSSTTLGQKLGAGQYAHGLASPVDSILNWLPWAQSVKSYSPLDQQCSRWKLWQRWLCKLSQFKTRLTPQLIQVKW</sequence>
<evidence type="ECO:0000256" key="1">
    <source>
        <dbReference type="ARBA" id="ARBA00022603"/>
    </source>
</evidence>
<dbReference type="EMBL" id="JBFRUW010000047">
    <property type="protein sequence ID" value="MFA0569195.1"/>
    <property type="molecule type" value="Genomic_DNA"/>
</dbReference>
<gene>
    <name evidence="4" type="ORF">AB4566_13035</name>
</gene>
<keyword evidence="2" id="KW-0808">Transferase</keyword>
<evidence type="ECO:0000313" key="4">
    <source>
        <dbReference type="EMBL" id="MFA0569195.1"/>
    </source>
</evidence>
<dbReference type="InterPro" id="IPR029063">
    <property type="entry name" value="SAM-dependent_MTases_sf"/>
</dbReference>
<feature type="region of interest" description="Disordered" evidence="3">
    <location>
        <begin position="1"/>
        <end position="23"/>
    </location>
</feature>
<dbReference type="InterPro" id="IPR007213">
    <property type="entry name" value="Ppm1/Ppm2/Tcmp"/>
</dbReference>
<dbReference type="Proteomes" id="UP001570417">
    <property type="component" value="Unassembled WGS sequence"/>
</dbReference>